<keyword evidence="4" id="KW-1185">Reference proteome</keyword>
<dbReference type="EMBL" id="FNVS01000018">
    <property type="protein sequence ID" value="SEG16991.1"/>
    <property type="molecule type" value="Genomic_DNA"/>
</dbReference>
<dbReference type="GO" id="GO:0000175">
    <property type="term" value="F:3'-5'-RNA exonuclease activity"/>
    <property type="evidence" value="ECO:0007669"/>
    <property type="project" value="TreeGrafter"/>
</dbReference>
<accession>A0A8G2BYA4</accession>
<dbReference type="RefSeq" id="WP_103984083.1">
    <property type="nucleotide sequence ID" value="NZ_FNVS01000018.1"/>
</dbReference>
<dbReference type="InterPro" id="IPR005135">
    <property type="entry name" value="Endo/exonuclease/phosphatase"/>
</dbReference>
<dbReference type="InterPro" id="IPR050410">
    <property type="entry name" value="CCR4/nocturin_mRNA_transcr"/>
</dbReference>
<reference evidence="3 4" key="1">
    <citation type="submission" date="2016-10" db="EMBL/GenBank/DDBJ databases">
        <authorList>
            <person name="Varghese N."/>
            <person name="Submissions S."/>
        </authorList>
    </citation>
    <scope>NUCLEOTIDE SEQUENCE [LARGE SCALE GENOMIC DNA]</scope>
    <source>
        <strain evidence="3 4">DSM 29073</strain>
    </source>
</reference>
<dbReference type="PANTHER" id="PTHR12121:SF36">
    <property type="entry name" value="ENDONUCLEASE_EXONUCLEASE_PHOSPHATASE DOMAIN-CONTAINING PROTEIN"/>
    <property type="match status" value="1"/>
</dbReference>
<evidence type="ECO:0000313" key="4">
    <source>
        <dbReference type="Proteomes" id="UP000236725"/>
    </source>
</evidence>
<dbReference type="Proteomes" id="UP000236725">
    <property type="component" value="Unassembled WGS sequence"/>
</dbReference>
<dbReference type="Gene3D" id="3.60.10.10">
    <property type="entry name" value="Endonuclease/exonuclease/phosphatase"/>
    <property type="match status" value="1"/>
</dbReference>
<evidence type="ECO:0000313" key="3">
    <source>
        <dbReference type="EMBL" id="SEG16991.1"/>
    </source>
</evidence>
<dbReference type="PROSITE" id="PS51257">
    <property type="entry name" value="PROKAR_LIPOPROTEIN"/>
    <property type="match status" value="1"/>
</dbReference>
<keyword evidence="3" id="KW-0378">Hydrolase</keyword>
<dbReference type="Pfam" id="PF03372">
    <property type="entry name" value="Exo_endo_phos"/>
    <property type="match status" value="1"/>
</dbReference>
<dbReference type="AlphaFoldDB" id="A0A8G2BYA4"/>
<sequence>MKRIVLCLAVFLLSVSCLFAKDSDAKLNVMSYNIRYDNPEDGNNQWKFRRDFAGNLVKFHDVDILGAQEVLHNQLMDLTERLPEFAYVGVGREDGKTKGEYAPIFYRKDRFSVIKSGNFWLAEDINAVGKKGWDAACERVATWAILSDKETGKKFFFLNTHLDHMGKVARHEGASLVLEQAAKLSENLPIIVTGDFNAVPSDEPVRVLTNVSDPRHLTHTRAVAEFKYGPEWTFHNFGKIPYDKREWIDYIFVKGNIKVLRHGVLTETLNQLFPSDHCPIISVLEIQ</sequence>
<proteinExistence type="predicted"/>
<dbReference type="InterPro" id="IPR036691">
    <property type="entry name" value="Endo/exonu/phosph_ase_sf"/>
</dbReference>
<keyword evidence="1" id="KW-0732">Signal</keyword>
<feature type="chain" id="PRO_5034074350" evidence="1">
    <location>
        <begin position="21"/>
        <end position="287"/>
    </location>
</feature>
<gene>
    <name evidence="3" type="ORF">SAMN05444001_1186</name>
</gene>
<feature type="signal peptide" evidence="1">
    <location>
        <begin position="1"/>
        <end position="20"/>
    </location>
</feature>
<dbReference type="CDD" id="cd09083">
    <property type="entry name" value="EEP-1"/>
    <property type="match status" value="1"/>
</dbReference>
<evidence type="ECO:0000259" key="2">
    <source>
        <dbReference type="Pfam" id="PF03372"/>
    </source>
</evidence>
<dbReference type="SUPFAM" id="SSF56219">
    <property type="entry name" value="DNase I-like"/>
    <property type="match status" value="1"/>
</dbReference>
<keyword evidence="3" id="KW-0255">Endonuclease</keyword>
<organism evidence="3 4">
    <name type="scientific">Parabacteroides chinchillae</name>
    <dbReference type="NCBI Taxonomy" id="871327"/>
    <lineage>
        <taxon>Bacteria</taxon>
        <taxon>Pseudomonadati</taxon>
        <taxon>Bacteroidota</taxon>
        <taxon>Bacteroidia</taxon>
        <taxon>Bacteroidales</taxon>
        <taxon>Tannerellaceae</taxon>
        <taxon>Parabacteroides</taxon>
    </lineage>
</organism>
<keyword evidence="3" id="KW-0540">Nuclease</keyword>
<evidence type="ECO:0000256" key="1">
    <source>
        <dbReference type="SAM" id="SignalP"/>
    </source>
</evidence>
<protein>
    <submittedName>
        <fullName evidence="3">Metal-dependent hydrolase, endonuclease/exonuclease/phosphatase family</fullName>
    </submittedName>
</protein>
<keyword evidence="3" id="KW-0269">Exonuclease</keyword>
<dbReference type="PANTHER" id="PTHR12121">
    <property type="entry name" value="CARBON CATABOLITE REPRESSOR PROTEIN 4"/>
    <property type="match status" value="1"/>
</dbReference>
<name>A0A8G2BYA4_9BACT</name>
<comment type="caution">
    <text evidence="3">The sequence shown here is derived from an EMBL/GenBank/DDBJ whole genome shotgun (WGS) entry which is preliminary data.</text>
</comment>
<dbReference type="GO" id="GO:0004519">
    <property type="term" value="F:endonuclease activity"/>
    <property type="evidence" value="ECO:0007669"/>
    <property type="project" value="UniProtKB-KW"/>
</dbReference>
<feature type="domain" description="Endonuclease/exonuclease/phosphatase" evidence="2">
    <location>
        <begin position="30"/>
        <end position="277"/>
    </location>
</feature>